<gene>
    <name evidence="2" type="ORF">U0042_03525</name>
</gene>
<evidence type="ECO:0000313" key="3">
    <source>
        <dbReference type="Proteomes" id="UP001325479"/>
    </source>
</evidence>
<keyword evidence="3" id="KW-1185">Reference proteome</keyword>
<dbReference type="NCBIfam" id="TIGR03468">
    <property type="entry name" value="HpnG"/>
    <property type="match status" value="1"/>
</dbReference>
<dbReference type="PANTHER" id="PTHR46832">
    <property type="entry name" value="5'-METHYLTHIOADENOSINE/S-ADENOSYLHOMOCYSTEINE NUCLEOSIDASE"/>
    <property type="match status" value="1"/>
</dbReference>
<dbReference type="InterPro" id="IPR000845">
    <property type="entry name" value="Nucleoside_phosphorylase_d"/>
</dbReference>
<dbReference type="Proteomes" id="UP001325479">
    <property type="component" value="Chromosome"/>
</dbReference>
<dbReference type="EMBL" id="CP139965">
    <property type="protein sequence ID" value="WQD78793.1"/>
    <property type="molecule type" value="Genomic_DNA"/>
</dbReference>
<dbReference type="CDD" id="cd17768">
    <property type="entry name" value="adenosylhopane_nucleosidase_HpnG-like"/>
    <property type="match status" value="1"/>
</dbReference>
<dbReference type="RefSeq" id="WP_114809889.1">
    <property type="nucleotide sequence ID" value="NZ_CP139965.1"/>
</dbReference>
<reference evidence="2 3" key="1">
    <citation type="submission" date="2023-12" db="EMBL/GenBank/DDBJ databases">
        <title>Genome sequencing and assembly of bacterial species from a model synthetic community.</title>
        <authorList>
            <person name="Hogle S.L."/>
        </authorList>
    </citation>
    <scope>NUCLEOTIDE SEQUENCE [LARGE SCALE GENOMIC DNA]</scope>
    <source>
        <strain evidence="2 3">HAMBI 2494</strain>
    </source>
</reference>
<dbReference type="NCBIfam" id="NF005476">
    <property type="entry name" value="PRK07077.1"/>
    <property type="match status" value="1"/>
</dbReference>
<dbReference type="Pfam" id="PF01048">
    <property type="entry name" value="PNP_UDP_1"/>
    <property type="match status" value="1"/>
</dbReference>
<organism evidence="2 3">
    <name type="scientific">Paraburkholderia kururiensis</name>
    <dbReference type="NCBI Taxonomy" id="984307"/>
    <lineage>
        <taxon>Bacteria</taxon>
        <taxon>Pseudomonadati</taxon>
        <taxon>Pseudomonadota</taxon>
        <taxon>Betaproteobacteria</taxon>
        <taxon>Burkholderiales</taxon>
        <taxon>Burkholderiaceae</taxon>
        <taxon>Paraburkholderia</taxon>
    </lineage>
</organism>
<dbReference type="PANTHER" id="PTHR46832:SF1">
    <property type="entry name" value="5'-METHYLTHIOADENOSINE_S-ADENOSYLHOMOCYSTEINE NUCLEOSIDASE"/>
    <property type="match status" value="1"/>
</dbReference>
<sequence>MRAPTVAVSGDAAGLPVIVVAGMAFEAQIARGEGVEAVYAARADLLQRALRDAMQRGCAGILSFGTAGGLAPELTPGTIVVADAVDGPLGRVMTDTAWTQRLAAALAASPLAARLRRGIQAAVSAPLTTAGDKQALYRSTGALAVDMESHIAGAVAAAQGVPFAVCRAVVDPAWRSLPPAAMAGLRDDGSTAVLPVLRELARRPAQLGALLQVAADARAARVSLVRARQTLERARALWPVSVGSVR</sequence>
<dbReference type="InterPro" id="IPR017831">
    <property type="entry name" value="Hopanoid-assoc_phosphoryl_HpnG"/>
</dbReference>
<name>A0ABZ0WN53_9BURK</name>
<accession>A0ABZ0WN53</accession>
<dbReference type="Gene3D" id="3.40.50.1580">
    <property type="entry name" value="Nucleoside phosphorylase domain"/>
    <property type="match status" value="1"/>
</dbReference>
<dbReference type="InterPro" id="IPR035994">
    <property type="entry name" value="Nucleoside_phosphorylase_sf"/>
</dbReference>
<proteinExistence type="predicted"/>
<protein>
    <submittedName>
        <fullName evidence="2">Phosphorylase</fullName>
    </submittedName>
</protein>
<dbReference type="SUPFAM" id="SSF53167">
    <property type="entry name" value="Purine and uridine phosphorylases"/>
    <property type="match status" value="1"/>
</dbReference>
<feature type="domain" description="Nucleoside phosphorylase" evidence="1">
    <location>
        <begin position="40"/>
        <end position="173"/>
    </location>
</feature>
<evidence type="ECO:0000259" key="1">
    <source>
        <dbReference type="Pfam" id="PF01048"/>
    </source>
</evidence>
<evidence type="ECO:0000313" key="2">
    <source>
        <dbReference type="EMBL" id="WQD78793.1"/>
    </source>
</evidence>